<dbReference type="GO" id="GO:0004601">
    <property type="term" value="F:peroxidase activity"/>
    <property type="evidence" value="ECO:0007669"/>
    <property type="project" value="UniProtKB-KW"/>
</dbReference>
<keyword evidence="3" id="KW-0325">Glycoprotein</keyword>
<evidence type="ECO:0000313" key="4">
    <source>
        <dbReference type="EMBL" id="EAZ93187.1"/>
    </source>
</evidence>
<sequence length="373" mass="41170">MLNTVGLANDTGGDPNTTNYFLSGDIRANEQIGLTATHSLFMREHNRIADDLKTRLDSGETALVNKFQEFGLSEDDFIFESARKVVGAQMQIITYNEWLPVILGENALEDYKGYDDQTDASIATEFSTAAFRFGHTMLSPNLLRVDNNGNIVDSLSLRDSFFNPNEVLEGGIDTLLMGLASQQAQKLDTFLVDDVRNFLFGPPGSGGFDLASLNLQRGRDHGIPDVNTVRLALGLIPYTTFLQLTGGDMDLANAFASVYNNVDEVDLWIAGLAEKKVNGGLLGETFSYILIDQFTRSRDGDRFFYLNDLDHLNILDPTLETVTLSSIIRRNSNIENIQDNAFLATSVPEPNTTVGILMLMLLSLIGGRFRSNN</sequence>
<keyword evidence="4" id="KW-0560">Oxidoreductase</keyword>
<keyword evidence="2" id="KW-0964">Secreted</keyword>
<dbReference type="eggNOG" id="COG2931">
    <property type="taxonomic scope" value="Bacteria"/>
</dbReference>
<comment type="caution">
    <text evidence="4">The sequence shown here is derived from an EMBL/GenBank/DDBJ whole genome shotgun (WGS) entry which is preliminary data.</text>
</comment>
<evidence type="ECO:0000256" key="2">
    <source>
        <dbReference type="ARBA" id="ARBA00022525"/>
    </source>
</evidence>
<dbReference type="InterPro" id="IPR019791">
    <property type="entry name" value="Haem_peroxidase_animal"/>
</dbReference>
<dbReference type="AlphaFoldDB" id="A3IKJ8"/>
<dbReference type="Pfam" id="PF03098">
    <property type="entry name" value="An_peroxidase"/>
    <property type="match status" value="1"/>
</dbReference>
<comment type="subcellular location">
    <subcellularLocation>
        <location evidence="1">Secreted</location>
    </subcellularLocation>
</comment>
<dbReference type="EMBL" id="AAXW01000003">
    <property type="protein sequence ID" value="EAZ93187.1"/>
    <property type="molecule type" value="Genomic_DNA"/>
</dbReference>
<dbReference type="Proteomes" id="UP000003781">
    <property type="component" value="Unassembled WGS sequence"/>
</dbReference>
<dbReference type="InterPro" id="IPR037120">
    <property type="entry name" value="Haem_peroxidase_sf_animal"/>
</dbReference>
<dbReference type="GO" id="GO:0020037">
    <property type="term" value="F:heme binding"/>
    <property type="evidence" value="ECO:0007669"/>
    <property type="project" value="InterPro"/>
</dbReference>
<organism evidence="4 5">
    <name type="scientific">Crocosphaera chwakensis CCY0110</name>
    <dbReference type="NCBI Taxonomy" id="391612"/>
    <lineage>
        <taxon>Bacteria</taxon>
        <taxon>Bacillati</taxon>
        <taxon>Cyanobacteriota</taxon>
        <taxon>Cyanophyceae</taxon>
        <taxon>Oscillatoriophycideae</taxon>
        <taxon>Chroococcales</taxon>
        <taxon>Aphanothecaceae</taxon>
        <taxon>Crocosphaera</taxon>
        <taxon>Crocosphaera chwakensis</taxon>
    </lineage>
</organism>
<dbReference type="Gene3D" id="1.10.640.10">
    <property type="entry name" value="Haem peroxidase domain superfamily, animal type"/>
    <property type="match status" value="1"/>
</dbReference>
<reference evidence="4 5" key="1">
    <citation type="submission" date="2007-03" db="EMBL/GenBank/DDBJ databases">
        <authorList>
            <person name="Stal L."/>
            <person name="Ferriera S."/>
            <person name="Johnson J."/>
            <person name="Kravitz S."/>
            <person name="Beeson K."/>
            <person name="Sutton G."/>
            <person name="Rogers Y.-H."/>
            <person name="Friedman R."/>
            <person name="Frazier M."/>
            <person name="Venter J.C."/>
        </authorList>
    </citation>
    <scope>NUCLEOTIDE SEQUENCE [LARGE SCALE GENOMIC DNA]</scope>
    <source>
        <strain evidence="4 5">CCY0110</strain>
    </source>
</reference>
<protein>
    <submittedName>
        <fullName evidence="4">Peroxidase</fullName>
    </submittedName>
</protein>
<accession>A3IKJ8</accession>
<dbReference type="PRINTS" id="PR00457">
    <property type="entry name" value="ANPEROXIDASE"/>
</dbReference>
<keyword evidence="4" id="KW-0575">Peroxidase</keyword>
<dbReference type="SUPFAM" id="SSF48113">
    <property type="entry name" value="Heme-dependent peroxidases"/>
    <property type="match status" value="1"/>
</dbReference>
<evidence type="ECO:0000256" key="1">
    <source>
        <dbReference type="ARBA" id="ARBA00004613"/>
    </source>
</evidence>
<name>A3IKJ8_9CHRO</name>
<keyword evidence="5" id="KW-1185">Reference proteome</keyword>
<dbReference type="InterPro" id="IPR010255">
    <property type="entry name" value="Haem_peroxidase_sf"/>
</dbReference>
<dbReference type="CDD" id="cd09822">
    <property type="entry name" value="peroxinectin_like_bacterial"/>
    <property type="match status" value="1"/>
</dbReference>
<dbReference type="GO" id="GO:0005576">
    <property type="term" value="C:extracellular region"/>
    <property type="evidence" value="ECO:0007669"/>
    <property type="project" value="UniProtKB-SubCell"/>
</dbReference>
<dbReference type="GO" id="GO:0006979">
    <property type="term" value="P:response to oxidative stress"/>
    <property type="evidence" value="ECO:0007669"/>
    <property type="project" value="InterPro"/>
</dbReference>
<dbReference type="PANTHER" id="PTHR11475:SF4">
    <property type="entry name" value="CHORION PEROXIDASE"/>
    <property type="match status" value="1"/>
</dbReference>
<dbReference type="PROSITE" id="PS50292">
    <property type="entry name" value="PEROXIDASE_3"/>
    <property type="match status" value="1"/>
</dbReference>
<proteinExistence type="predicted"/>
<dbReference type="PANTHER" id="PTHR11475">
    <property type="entry name" value="OXIDASE/PEROXIDASE"/>
    <property type="match status" value="1"/>
</dbReference>
<evidence type="ECO:0000256" key="3">
    <source>
        <dbReference type="ARBA" id="ARBA00023180"/>
    </source>
</evidence>
<dbReference type="RefSeq" id="WP_008273856.1">
    <property type="nucleotide sequence ID" value="NZ_AAXW01000003.1"/>
</dbReference>
<evidence type="ECO:0000313" key="5">
    <source>
        <dbReference type="Proteomes" id="UP000003781"/>
    </source>
</evidence>
<dbReference type="PeroxiBase" id="7246">
    <property type="entry name" value="CYspPxDo2"/>
</dbReference>
<gene>
    <name evidence="4" type="ORF">CY0110_03924</name>
</gene>